<organism evidence="5 6">
    <name type="scientific">Paludibacterium paludis</name>
    <dbReference type="NCBI Taxonomy" id="1225769"/>
    <lineage>
        <taxon>Bacteria</taxon>
        <taxon>Pseudomonadati</taxon>
        <taxon>Pseudomonadota</taxon>
        <taxon>Betaproteobacteria</taxon>
        <taxon>Neisseriales</taxon>
        <taxon>Chromobacteriaceae</taxon>
        <taxon>Paludibacterium</taxon>
    </lineage>
</organism>
<reference evidence="5" key="1">
    <citation type="journal article" date="2014" name="Int. J. Syst. Evol. Microbiol.">
        <title>Complete genome sequence of Corynebacterium casei LMG S-19264T (=DSM 44701T), isolated from a smear-ripened cheese.</title>
        <authorList>
            <consortium name="US DOE Joint Genome Institute (JGI-PGF)"/>
            <person name="Walter F."/>
            <person name="Albersmeier A."/>
            <person name="Kalinowski J."/>
            <person name="Ruckert C."/>
        </authorList>
    </citation>
    <scope>NUCLEOTIDE SEQUENCE</scope>
    <source>
        <strain evidence="5">KCTC 32182</strain>
    </source>
</reference>
<keyword evidence="6" id="KW-1185">Reference proteome</keyword>
<dbReference type="Pfam" id="PF12802">
    <property type="entry name" value="MarR_2"/>
    <property type="match status" value="1"/>
</dbReference>
<dbReference type="PANTHER" id="PTHR42756:SF1">
    <property type="entry name" value="TRANSCRIPTIONAL REPRESSOR OF EMRAB OPERON"/>
    <property type="match status" value="1"/>
</dbReference>
<dbReference type="InterPro" id="IPR023187">
    <property type="entry name" value="Tscrpt_reg_MarR-type_CS"/>
</dbReference>
<dbReference type="InterPro" id="IPR000835">
    <property type="entry name" value="HTH_MarR-typ"/>
</dbReference>
<dbReference type="PROSITE" id="PS01117">
    <property type="entry name" value="HTH_MARR_1"/>
    <property type="match status" value="1"/>
</dbReference>
<sequence length="147" mass="16654">MSALPDQFSDLIITLPKMWKTLLDERFKPFNMSSARWQVLFKLGRADEALTQNELALRIGIEPASLVRLIDALEGEGLVVRQPDPDDRRIKRVRLTPEAIELSRELFDIADGLRADILSSVDQGELEVCLNVLKSIRGEVEKRLGSR</sequence>
<accession>A0A918P6E6</accession>
<dbReference type="InterPro" id="IPR036388">
    <property type="entry name" value="WH-like_DNA-bd_sf"/>
</dbReference>
<dbReference type="RefSeq" id="WP_189536504.1">
    <property type="nucleotide sequence ID" value="NZ_BMYX01000024.1"/>
</dbReference>
<evidence type="ECO:0000256" key="2">
    <source>
        <dbReference type="ARBA" id="ARBA00023125"/>
    </source>
</evidence>
<dbReference type="InterPro" id="IPR036390">
    <property type="entry name" value="WH_DNA-bd_sf"/>
</dbReference>
<evidence type="ECO:0000256" key="1">
    <source>
        <dbReference type="ARBA" id="ARBA00023015"/>
    </source>
</evidence>
<dbReference type="AlphaFoldDB" id="A0A918P6E6"/>
<name>A0A918P6E6_9NEIS</name>
<dbReference type="PANTHER" id="PTHR42756">
    <property type="entry name" value="TRANSCRIPTIONAL REGULATOR, MARR"/>
    <property type="match status" value="1"/>
</dbReference>
<dbReference type="PROSITE" id="PS50995">
    <property type="entry name" value="HTH_MARR_2"/>
    <property type="match status" value="1"/>
</dbReference>
<reference evidence="5" key="2">
    <citation type="submission" date="2020-09" db="EMBL/GenBank/DDBJ databases">
        <authorList>
            <person name="Sun Q."/>
            <person name="Kim S."/>
        </authorList>
    </citation>
    <scope>NUCLEOTIDE SEQUENCE</scope>
    <source>
        <strain evidence="5">KCTC 32182</strain>
    </source>
</reference>
<protein>
    <submittedName>
        <fullName evidence="5">Transcriptional regulator</fullName>
    </submittedName>
</protein>
<evidence type="ECO:0000256" key="3">
    <source>
        <dbReference type="ARBA" id="ARBA00023163"/>
    </source>
</evidence>
<gene>
    <name evidence="5" type="ORF">GCM10011289_33760</name>
</gene>
<dbReference type="EMBL" id="BMYX01000024">
    <property type="protein sequence ID" value="GGY27587.1"/>
    <property type="molecule type" value="Genomic_DNA"/>
</dbReference>
<dbReference type="Gene3D" id="1.10.10.10">
    <property type="entry name" value="Winged helix-like DNA-binding domain superfamily/Winged helix DNA-binding domain"/>
    <property type="match status" value="1"/>
</dbReference>
<dbReference type="SMART" id="SM00347">
    <property type="entry name" value="HTH_MARR"/>
    <property type="match status" value="1"/>
</dbReference>
<dbReference type="Proteomes" id="UP000645257">
    <property type="component" value="Unassembled WGS sequence"/>
</dbReference>
<evidence type="ECO:0000313" key="5">
    <source>
        <dbReference type="EMBL" id="GGY27587.1"/>
    </source>
</evidence>
<evidence type="ECO:0000313" key="6">
    <source>
        <dbReference type="Proteomes" id="UP000645257"/>
    </source>
</evidence>
<keyword evidence="3" id="KW-0804">Transcription</keyword>
<evidence type="ECO:0000259" key="4">
    <source>
        <dbReference type="PROSITE" id="PS50995"/>
    </source>
</evidence>
<keyword evidence="1" id="KW-0805">Transcription regulation</keyword>
<dbReference type="PRINTS" id="PR00598">
    <property type="entry name" value="HTHMARR"/>
</dbReference>
<dbReference type="GO" id="GO:0003677">
    <property type="term" value="F:DNA binding"/>
    <property type="evidence" value="ECO:0007669"/>
    <property type="project" value="UniProtKB-KW"/>
</dbReference>
<dbReference type="SUPFAM" id="SSF46785">
    <property type="entry name" value="Winged helix' DNA-binding domain"/>
    <property type="match status" value="1"/>
</dbReference>
<proteinExistence type="predicted"/>
<feature type="domain" description="HTH marR-type" evidence="4">
    <location>
        <begin position="5"/>
        <end position="138"/>
    </location>
</feature>
<comment type="caution">
    <text evidence="5">The sequence shown here is derived from an EMBL/GenBank/DDBJ whole genome shotgun (WGS) entry which is preliminary data.</text>
</comment>
<keyword evidence="2" id="KW-0238">DNA-binding</keyword>
<dbReference type="GO" id="GO:0003700">
    <property type="term" value="F:DNA-binding transcription factor activity"/>
    <property type="evidence" value="ECO:0007669"/>
    <property type="project" value="InterPro"/>
</dbReference>